<organism evidence="4 5">
    <name type="scientific">Brachybacterium aquaticum</name>
    <dbReference type="NCBI Taxonomy" id="1432564"/>
    <lineage>
        <taxon>Bacteria</taxon>
        <taxon>Bacillati</taxon>
        <taxon>Actinomycetota</taxon>
        <taxon>Actinomycetes</taxon>
        <taxon>Micrococcales</taxon>
        <taxon>Dermabacteraceae</taxon>
        <taxon>Brachybacterium</taxon>
    </lineage>
</organism>
<dbReference type="SUPFAM" id="SSF52540">
    <property type="entry name" value="P-loop containing nucleoside triphosphate hydrolases"/>
    <property type="match status" value="1"/>
</dbReference>
<name>A0A841ABG9_9MICO</name>
<keyword evidence="5" id="KW-1185">Reference proteome</keyword>
<evidence type="ECO:0000259" key="3">
    <source>
        <dbReference type="Pfam" id="PF00350"/>
    </source>
</evidence>
<dbReference type="InterPro" id="IPR045063">
    <property type="entry name" value="Dynamin_N"/>
</dbReference>
<dbReference type="InterPro" id="IPR005662">
    <property type="entry name" value="GTPase_Era-like"/>
</dbReference>
<dbReference type="GO" id="GO:0043024">
    <property type="term" value="F:ribosomal small subunit binding"/>
    <property type="evidence" value="ECO:0007669"/>
    <property type="project" value="TreeGrafter"/>
</dbReference>
<feature type="domain" description="Dynamin N-terminal" evidence="3">
    <location>
        <begin position="61"/>
        <end position="216"/>
    </location>
</feature>
<comment type="caution">
    <text evidence="4">The sequence shown here is derived from an EMBL/GenBank/DDBJ whole genome shotgun (WGS) entry which is preliminary data.</text>
</comment>
<evidence type="ECO:0000313" key="5">
    <source>
        <dbReference type="Proteomes" id="UP000588158"/>
    </source>
</evidence>
<accession>A0A841ABG9</accession>
<protein>
    <submittedName>
        <fullName evidence="4">Putative GTPase</fullName>
    </submittedName>
</protein>
<keyword evidence="2" id="KW-1133">Transmembrane helix</keyword>
<dbReference type="Proteomes" id="UP000588158">
    <property type="component" value="Unassembled WGS sequence"/>
</dbReference>
<dbReference type="Pfam" id="PF00350">
    <property type="entry name" value="Dynamin_N"/>
    <property type="match status" value="1"/>
</dbReference>
<gene>
    <name evidence="4" type="ORF">HNR70_000393</name>
</gene>
<dbReference type="GO" id="GO:0000028">
    <property type="term" value="P:ribosomal small subunit assembly"/>
    <property type="evidence" value="ECO:0007669"/>
    <property type="project" value="TreeGrafter"/>
</dbReference>
<dbReference type="GO" id="GO:0019843">
    <property type="term" value="F:rRNA binding"/>
    <property type="evidence" value="ECO:0007669"/>
    <property type="project" value="TreeGrafter"/>
</dbReference>
<dbReference type="PANTHER" id="PTHR42698:SF1">
    <property type="entry name" value="GTPASE ERA, MITOCHONDRIAL"/>
    <property type="match status" value="1"/>
</dbReference>
<feature type="transmembrane region" description="Helical" evidence="2">
    <location>
        <begin position="493"/>
        <end position="516"/>
    </location>
</feature>
<evidence type="ECO:0000256" key="2">
    <source>
        <dbReference type="SAM" id="Phobius"/>
    </source>
</evidence>
<evidence type="ECO:0000313" key="4">
    <source>
        <dbReference type="EMBL" id="MBB5830580.1"/>
    </source>
</evidence>
<dbReference type="GO" id="GO:0005829">
    <property type="term" value="C:cytosol"/>
    <property type="evidence" value="ECO:0007669"/>
    <property type="project" value="TreeGrafter"/>
</dbReference>
<dbReference type="EMBL" id="JACHLZ010000001">
    <property type="protein sequence ID" value="MBB5830580.1"/>
    <property type="molecule type" value="Genomic_DNA"/>
</dbReference>
<feature type="region of interest" description="Disordered" evidence="1">
    <location>
        <begin position="357"/>
        <end position="377"/>
    </location>
</feature>
<reference evidence="4 5" key="1">
    <citation type="submission" date="2020-08" db="EMBL/GenBank/DDBJ databases">
        <title>Sequencing the genomes of 1000 actinobacteria strains.</title>
        <authorList>
            <person name="Klenk H.-P."/>
        </authorList>
    </citation>
    <scope>NUCLEOTIDE SEQUENCE [LARGE SCALE GENOMIC DNA]</scope>
    <source>
        <strain evidence="4 5">DSM 28796</strain>
    </source>
</reference>
<dbReference type="RefSeq" id="WP_184324181.1">
    <property type="nucleotide sequence ID" value="NZ_JACHLZ010000001.1"/>
</dbReference>
<keyword evidence="2" id="KW-0812">Transmembrane</keyword>
<feature type="transmembrane region" description="Helical" evidence="2">
    <location>
        <begin position="449"/>
        <end position="473"/>
    </location>
</feature>
<proteinExistence type="predicted"/>
<keyword evidence="2" id="KW-0472">Membrane</keyword>
<dbReference type="GO" id="GO:0005525">
    <property type="term" value="F:GTP binding"/>
    <property type="evidence" value="ECO:0007669"/>
    <property type="project" value="InterPro"/>
</dbReference>
<dbReference type="AlphaFoldDB" id="A0A841ABG9"/>
<dbReference type="PANTHER" id="PTHR42698">
    <property type="entry name" value="GTPASE ERA"/>
    <property type="match status" value="1"/>
</dbReference>
<evidence type="ECO:0000256" key="1">
    <source>
        <dbReference type="SAM" id="MobiDB-lite"/>
    </source>
</evidence>
<sequence>MSPLLSRSSTRTAPLIERIEALDRAADALEDVAAPAPVEDARDVLERIDRRRALSAEHTVIGLFGATGSGKSSLLNALVGTEIARAAVRRPTTSAPLAVVVGDAGSDALLDWLEVEDRHHLDGTDAELARAAARPAKGRRAKRSEQEGTPGVVLLDLPDFDSVEQAHRAVAERMTGMVDVLVWVTDPQKYADALMHQEFVRPYAGHDAVTVLVLNQIDRIRPAEKDAVVASLASLARTDGLESAPVLGVSAATGEGIEELREHLLGIAHGREAIASRHRADVRRAAEQLQAAADPSGMAERSTPAAIDALVEDLSTAARVEPVSRAVGASYRHRAAGRVGWPPLRWLRRMRPDPLGRLGIGQARDGEGLERTSLPEPDAAAAARASSGVRRFADTASAGGGDPWRAAVRAAARSEEEQLPDTLDQAVAGADLRAGTTSWWWRALDVLQWLAVLVWVVGLGWLALNALLAFLGIPPPPMPMIEELWIPIPLPTAMIVLGIAAGLLIALAGGTIAALTGAWHRRRARRVLTARVREVAHELVVLPVDATLLDARQAASDLALARG</sequence>
<dbReference type="Gene3D" id="3.40.50.300">
    <property type="entry name" value="P-loop containing nucleotide triphosphate hydrolases"/>
    <property type="match status" value="1"/>
</dbReference>
<dbReference type="InterPro" id="IPR027417">
    <property type="entry name" value="P-loop_NTPase"/>
</dbReference>